<dbReference type="EMBL" id="WCHB01000042">
    <property type="protein sequence ID" value="NRO35106.1"/>
    <property type="molecule type" value="Genomic_DNA"/>
</dbReference>
<organism evidence="1 2">
    <name type="scientific">Lactobacillus helveticus</name>
    <name type="common">Lactobacillus suntoryeus</name>
    <dbReference type="NCBI Taxonomy" id="1587"/>
    <lineage>
        <taxon>Bacteria</taxon>
        <taxon>Bacillati</taxon>
        <taxon>Bacillota</taxon>
        <taxon>Bacilli</taxon>
        <taxon>Lactobacillales</taxon>
        <taxon>Lactobacillaceae</taxon>
        <taxon>Lactobacillus</taxon>
    </lineage>
</organism>
<dbReference type="Proteomes" id="UP000651333">
    <property type="component" value="Unassembled WGS sequence"/>
</dbReference>
<evidence type="ECO:0000313" key="2">
    <source>
        <dbReference type="Proteomes" id="UP000651333"/>
    </source>
</evidence>
<comment type="caution">
    <text evidence="1">The sequence shown here is derived from an EMBL/GenBank/DDBJ whole genome shotgun (WGS) entry which is preliminary data.</text>
</comment>
<name>A0A9Q5CAC4_LACHE</name>
<reference evidence="1" key="1">
    <citation type="submission" date="2019-09" db="EMBL/GenBank/DDBJ databases">
        <title>Comparative genomic analysis of Lactobacillus helveticus.</title>
        <authorList>
            <person name="Zhang H."/>
            <person name="Chen Y."/>
            <person name="Zhong Z."/>
        </authorList>
    </citation>
    <scope>NUCLEOTIDE SEQUENCE</scope>
    <source>
        <strain evidence="1">IMAU30003</strain>
    </source>
</reference>
<dbReference type="RefSeq" id="WP_172998145.1">
    <property type="nucleotide sequence ID" value="NZ_WCGG01000038.1"/>
</dbReference>
<sequence>MLVRKIVKSTLFCSLGIIVGKTISEQKHKNTIKKIKILSADYMDDHTKVKLMQDLNNIKVNEKKRSKQVNTHQLKRNLKMITTQSASLVKKISKNVH</sequence>
<evidence type="ECO:0000313" key="1">
    <source>
        <dbReference type="EMBL" id="NRO35106.1"/>
    </source>
</evidence>
<dbReference type="AlphaFoldDB" id="A0A9Q5CAC4"/>
<proteinExistence type="predicted"/>
<protein>
    <submittedName>
        <fullName evidence="1">Uncharacterized protein</fullName>
    </submittedName>
</protein>
<gene>
    <name evidence="1" type="ORF">IMAU30003_01356</name>
</gene>
<accession>A0A9Q5CAC4</accession>